<sequence>MPEGGCFCGNVRYEASGEPQLTCLCHCLDCRKISGSTYSTNLVIKEQGFKLLSGKPKEIAKKGDSGNVITSHFCGDCGSTMWRDGPSFPGMKIIKVGTMDDVNALAEAKPVAELFAPHRVEWVNEIPGADQKSTMV</sequence>
<dbReference type="InterPro" id="IPR006913">
    <property type="entry name" value="CENP-V/GFA"/>
</dbReference>
<dbReference type="PANTHER" id="PTHR33337">
    <property type="entry name" value="GFA DOMAIN-CONTAINING PROTEIN"/>
    <property type="match status" value="1"/>
</dbReference>
<organism evidence="6 7">
    <name type="scientific">Lepidopterella palustris CBS 459.81</name>
    <dbReference type="NCBI Taxonomy" id="1314670"/>
    <lineage>
        <taxon>Eukaryota</taxon>
        <taxon>Fungi</taxon>
        <taxon>Dikarya</taxon>
        <taxon>Ascomycota</taxon>
        <taxon>Pezizomycotina</taxon>
        <taxon>Dothideomycetes</taxon>
        <taxon>Pleosporomycetidae</taxon>
        <taxon>Mytilinidiales</taxon>
        <taxon>Argynnaceae</taxon>
        <taxon>Lepidopterella</taxon>
    </lineage>
</organism>
<keyword evidence="7" id="KW-1185">Reference proteome</keyword>
<dbReference type="GO" id="GO:0046872">
    <property type="term" value="F:metal ion binding"/>
    <property type="evidence" value="ECO:0007669"/>
    <property type="project" value="UniProtKB-KW"/>
</dbReference>
<keyword evidence="3" id="KW-0862">Zinc</keyword>
<evidence type="ECO:0000256" key="4">
    <source>
        <dbReference type="ARBA" id="ARBA00023239"/>
    </source>
</evidence>
<protein>
    <recommendedName>
        <fullName evidence="5">CENP-V/GFA domain-containing protein</fullName>
    </recommendedName>
</protein>
<name>A0A8E2ED10_9PEZI</name>
<keyword evidence="2" id="KW-0479">Metal-binding</keyword>
<dbReference type="PROSITE" id="PS51891">
    <property type="entry name" value="CENP_V_GFA"/>
    <property type="match status" value="1"/>
</dbReference>
<proteinExistence type="inferred from homology"/>
<gene>
    <name evidence="6" type="ORF">K432DRAFT_381239</name>
</gene>
<evidence type="ECO:0000256" key="3">
    <source>
        <dbReference type="ARBA" id="ARBA00022833"/>
    </source>
</evidence>
<evidence type="ECO:0000256" key="1">
    <source>
        <dbReference type="ARBA" id="ARBA00005495"/>
    </source>
</evidence>
<dbReference type="Pfam" id="PF04828">
    <property type="entry name" value="GFA"/>
    <property type="match status" value="1"/>
</dbReference>
<feature type="domain" description="CENP-V/GFA" evidence="5">
    <location>
        <begin position="2"/>
        <end position="123"/>
    </location>
</feature>
<evidence type="ECO:0000256" key="2">
    <source>
        <dbReference type="ARBA" id="ARBA00022723"/>
    </source>
</evidence>
<dbReference type="InterPro" id="IPR011057">
    <property type="entry name" value="Mss4-like_sf"/>
</dbReference>
<dbReference type="EMBL" id="KV744917">
    <property type="protein sequence ID" value="OCK81534.1"/>
    <property type="molecule type" value="Genomic_DNA"/>
</dbReference>
<dbReference type="Gene3D" id="3.90.1590.10">
    <property type="entry name" value="glutathione-dependent formaldehyde- activating enzyme (gfa)"/>
    <property type="match status" value="1"/>
</dbReference>
<dbReference type="SUPFAM" id="SSF51316">
    <property type="entry name" value="Mss4-like"/>
    <property type="match status" value="1"/>
</dbReference>
<accession>A0A8E2ED10</accession>
<evidence type="ECO:0000313" key="6">
    <source>
        <dbReference type="EMBL" id="OCK81534.1"/>
    </source>
</evidence>
<dbReference type="GO" id="GO:0016846">
    <property type="term" value="F:carbon-sulfur lyase activity"/>
    <property type="evidence" value="ECO:0007669"/>
    <property type="project" value="InterPro"/>
</dbReference>
<dbReference type="OrthoDB" id="406544at2759"/>
<evidence type="ECO:0000313" key="7">
    <source>
        <dbReference type="Proteomes" id="UP000250266"/>
    </source>
</evidence>
<keyword evidence="4" id="KW-0456">Lyase</keyword>
<dbReference type="AlphaFoldDB" id="A0A8E2ED10"/>
<dbReference type="Proteomes" id="UP000250266">
    <property type="component" value="Unassembled WGS sequence"/>
</dbReference>
<reference evidence="6 7" key="1">
    <citation type="journal article" date="2016" name="Nat. Commun.">
        <title>Ectomycorrhizal ecology is imprinted in the genome of the dominant symbiotic fungus Cenococcum geophilum.</title>
        <authorList>
            <consortium name="DOE Joint Genome Institute"/>
            <person name="Peter M."/>
            <person name="Kohler A."/>
            <person name="Ohm R.A."/>
            <person name="Kuo A."/>
            <person name="Krutzmann J."/>
            <person name="Morin E."/>
            <person name="Arend M."/>
            <person name="Barry K.W."/>
            <person name="Binder M."/>
            <person name="Choi C."/>
            <person name="Clum A."/>
            <person name="Copeland A."/>
            <person name="Grisel N."/>
            <person name="Haridas S."/>
            <person name="Kipfer T."/>
            <person name="LaButti K."/>
            <person name="Lindquist E."/>
            <person name="Lipzen A."/>
            <person name="Maire R."/>
            <person name="Meier B."/>
            <person name="Mihaltcheva S."/>
            <person name="Molinier V."/>
            <person name="Murat C."/>
            <person name="Poggeler S."/>
            <person name="Quandt C.A."/>
            <person name="Sperisen C."/>
            <person name="Tritt A."/>
            <person name="Tisserant E."/>
            <person name="Crous P.W."/>
            <person name="Henrissat B."/>
            <person name="Nehls U."/>
            <person name="Egli S."/>
            <person name="Spatafora J.W."/>
            <person name="Grigoriev I.V."/>
            <person name="Martin F.M."/>
        </authorList>
    </citation>
    <scope>NUCLEOTIDE SEQUENCE [LARGE SCALE GENOMIC DNA]</scope>
    <source>
        <strain evidence="6 7">CBS 459.81</strain>
    </source>
</reference>
<evidence type="ECO:0000259" key="5">
    <source>
        <dbReference type="PROSITE" id="PS51891"/>
    </source>
</evidence>
<dbReference type="PANTHER" id="PTHR33337:SF30">
    <property type="entry name" value="DUF636 DOMAIN PROTEIN (AFU_ORTHOLOGUE AFUA_1G03180)"/>
    <property type="match status" value="1"/>
</dbReference>
<comment type="similarity">
    <text evidence="1">Belongs to the Gfa family.</text>
</comment>